<dbReference type="InterPro" id="IPR011006">
    <property type="entry name" value="CheY-like_superfamily"/>
</dbReference>
<keyword evidence="4" id="KW-0808">Transferase</keyword>
<dbReference type="Pfam" id="PF00512">
    <property type="entry name" value="HisKA"/>
    <property type="match status" value="1"/>
</dbReference>
<name>A0ABV8VRR3_9BACI</name>
<proteinExistence type="predicted"/>
<evidence type="ECO:0000259" key="11">
    <source>
        <dbReference type="PROSITE" id="PS50109"/>
    </source>
</evidence>
<evidence type="ECO:0000256" key="1">
    <source>
        <dbReference type="ARBA" id="ARBA00000085"/>
    </source>
</evidence>
<dbReference type="SUPFAM" id="SSF52172">
    <property type="entry name" value="CheY-like"/>
    <property type="match status" value="1"/>
</dbReference>
<keyword evidence="14" id="KW-1185">Reference proteome</keyword>
<dbReference type="InterPro" id="IPR001789">
    <property type="entry name" value="Sig_transdc_resp-reg_receiver"/>
</dbReference>
<dbReference type="InterPro" id="IPR005467">
    <property type="entry name" value="His_kinase_dom"/>
</dbReference>
<organism evidence="13 14">
    <name type="scientific">Gracilibacillus marinus</name>
    <dbReference type="NCBI Taxonomy" id="630535"/>
    <lineage>
        <taxon>Bacteria</taxon>
        <taxon>Bacillati</taxon>
        <taxon>Bacillota</taxon>
        <taxon>Bacilli</taxon>
        <taxon>Bacillales</taxon>
        <taxon>Bacillaceae</taxon>
        <taxon>Gracilibacillus</taxon>
    </lineage>
</organism>
<comment type="catalytic activity">
    <reaction evidence="1">
        <text>ATP + protein L-histidine = ADP + protein N-phospho-L-histidine.</text>
        <dbReference type="EC" id="2.7.13.3"/>
    </reaction>
</comment>
<keyword evidence="10" id="KW-1133">Transmembrane helix</keyword>
<evidence type="ECO:0000256" key="2">
    <source>
        <dbReference type="ARBA" id="ARBA00012438"/>
    </source>
</evidence>
<keyword evidence="3 9" id="KW-0597">Phosphoprotein</keyword>
<dbReference type="Pfam" id="PF06580">
    <property type="entry name" value="His_kinase"/>
    <property type="match status" value="1"/>
</dbReference>
<feature type="transmembrane region" description="Helical" evidence="10">
    <location>
        <begin position="209"/>
        <end position="226"/>
    </location>
</feature>
<comment type="caution">
    <text evidence="13">The sequence shown here is derived from an EMBL/GenBank/DDBJ whole genome shotgun (WGS) entry which is preliminary data.</text>
</comment>
<sequence>MTGNKEQVTIKDGILDLRGNAIWEESIVSLDGDWLFHPNQLLTKVDESKNEQLIKVPSKWGDYQTEKEPSIFYGTYQLTILVDKGINEPFIIVVPSVRNASEVYINGNKISQSGTVAAEEKYYTPMNVPTLTTFTATDNGVIEVLIQVANYLDPYDAGIIRSVEFGTSSTIRVETLLSYSMQLIVMIAFLIYAIYSFALFLIHEHNKNYLYTFFILFFAIVIQSLGSHEKILTFWLQLNFEWNIRLANIGAIGLSIGLYLIAKVGYKISNKLWSHGFYAVCISMLLLTIFLPLQWLQYIADACNFILISTCFYAIIQLIKSIREEFFVADIWKMLAVVALFHNFIWWGIWIEQGIRVAFYPIDLVVTIACFTMMWLHRYVNLYRKSLEQAESLANVAKEKDSFLANTSHELRNPLHSMLQLTEVVLDRNKNQLDERATKELRTVLHVGNRMSILLDDLLDLARLKLTKPKIQYQSFYLQAIVPGIMDMFEVMIDKKRVQLKNEIPEDLPPVYADENRVLQVIYNIFHNAVKFTDYGWIKLKATIDDRKIVVTIMDTGVGMDQSTFFRVFEPYEQDESMSYLSEGGVGLGLSISKQLIELHGEKLYGRSKKGLGTELSFTLQISDHTPTKEVKVIEKPQLNDRDVMEEEAHASILIVDDDLVNLYVLESILSKENYQVTAISDSNRALEHLFQKEWDLVILDVMMPNLSGYELTKEIRERYSKTELPVLLLTALSHSKDMEVGFHAGANDYVVKPVDSTELLARVYNLVQMKRLTKQQVEMEAMWLHAQIQPHFIFNTLNTINALSVFKPDKMRGLIERFSEILRKKFDFASHHQFIPIKEELQIVEDYLYIEKVRYGDLLTIKWNVHDTKNYVIPILTIQPIVENAIKHGIMRQQKGGSLEIKTVKRNGILQIIVKDNGIGMSKEILAQLQSGKWTNGRGIGLWNTNKRWKQLFGKELRIRSLEGIGTVVVYRIEEVNDRRGGYDASNIDR</sequence>
<evidence type="ECO:0000313" key="14">
    <source>
        <dbReference type="Proteomes" id="UP001595880"/>
    </source>
</evidence>
<dbReference type="PROSITE" id="PS50109">
    <property type="entry name" value="HIS_KIN"/>
    <property type="match status" value="1"/>
</dbReference>
<dbReference type="InterPro" id="IPR003594">
    <property type="entry name" value="HATPase_dom"/>
</dbReference>
<keyword evidence="5" id="KW-0547">Nucleotide-binding</keyword>
<dbReference type="SUPFAM" id="SSF55874">
    <property type="entry name" value="ATPase domain of HSP90 chaperone/DNA topoisomerase II/histidine kinase"/>
    <property type="match status" value="2"/>
</dbReference>
<dbReference type="RefSeq" id="WP_390195520.1">
    <property type="nucleotide sequence ID" value="NZ_JBHSDV010000001.1"/>
</dbReference>
<dbReference type="Gene3D" id="3.30.565.10">
    <property type="entry name" value="Histidine kinase-like ATPase, C-terminal domain"/>
    <property type="match status" value="2"/>
</dbReference>
<feature type="transmembrane region" description="Helical" evidence="10">
    <location>
        <begin position="179"/>
        <end position="202"/>
    </location>
</feature>
<dbReference type="InterPro" id="IPR036097">
    <property type="entry name" value="HisK_dim/P_sf"/>
</dbReference>
<dbReference type="PANTHER" id="PTHR43047">
    <property type="entry name" value="TWO-COMPONENT HISTIDINE PROTEIN KINASE"/>
    <property type="match status" value="1"/>
</dbReference>
<dbReference type="EMBL" id="JBHSDV010000001">
    <property type="protein sequence ID" value="MFC4386685.1"/>
    <property type="molecule type" value="Genomic_DNA"/>
</dbReference>
<evidence type="ECO:0000256" key="5">
    <source>
        <dbReference type="ARBA" id="ARBA00022741"/>
    </source>
</evidence>
<dbReference type="InterPro" id="IPR003661">
    <property type="entry name" value="HisK_dim/P_dom"/>
</dbReference>
<feature type="transmembrane region" description="Helical" evidence="10">
    <location>
        <begin position="357"/>
        <end position="376"/>
    </location>
</feature>
<dbReference type="GO" id="GO:0005524">
    <property type="term" value="F:ATP binding"/>
    <property type="evidence" value="ECO:0007669"/>
    <property type="project" value="UniProtKB-KW"/>
</dbReference>
<dbReference type="InterPro" id="IPR010559">
    <property type="entry name" value="Sig_transdc_His_kin_internal"/>
</dbReference>
<dbReference type="CDD" id="cd00082">
    <property type="entry name" value="HisKA"/>
    <property type="match status" value="1"/>
</dbReference>
<keyword evidence="10" id="KW-0812">Transmembrane</keyword>
<protein>
    <recommendedName>
        <fullName evidence="2">histidine kinase</fullName>
        <ecNumber evidence="2">2.7.13.3</ecNumber>
    </recommendedName>
</protein>
<keyword evidence="7 13" id="KW-0067">ATP-binding</keyword>
<dbReference type="Gene3D" id="1.10.287.130">
    <property type="match status" value="1"/>
</dbReference>
<dbReference type="SMART" id="SM00388">
    <property type="entry name" value="HisKA"/>
    <property type="match status" value="1"/>
</dbReference>
<feature type="modified residue" description="4-aspartylphosphate" evidence="9">
    <location>
        <position position="701"/>
    </location>
</feature>
<feature type="domain" description="Response regulatory" evidence="12">
    <location>
        <begin position="652"/>
        <end position="768"/>
    </location>
</feature>
<dbReference type="EC" id="2.7.13.3" evidence="2"/>
<keyword evidence="10" id="KW-0472">Membrane</keyword>
<feature type="transmembrane region" description="Helical" evidence="10">
    <location>
        <begin position="276"/>
        <end position="293"/>
    </location>
</feature>
<evidence type="ECO:0000256" key="6">
    <source>
        <dbReference type="ARBA" id="ARBA00022777"/>
    </source>
</evidence>
<reference evidence="14" key="1">
    <citation type="journal article" date="2019" name="Int. J. Syst. Evol. Microbiol.">
        <title>The Global Catalogue of Microorganisms (GCM) 10K type strain sequencing project: providing services to taxonomists for standard genome sequencing and annotation.</title>
        <authorList>
            <consortium name="The Broad Institute Genomics Platform"/>
            <consortium name="The Broad Institute Genome Sequencing Center for Infectious Disease"/>
            <person name="Wu L."/>
            <person name="Ma J."/>
        </authorList>
    </citation>
    <scope>NUCLEOTIDE SEQUENCE [LARGE SCALE GENOMIC DNA]</scope>
    <source>
        <strain evidence="14">KACC 14058</strain>
    </source>
</reference>
<dbReference type="InterPro" id="IPR036890">
    <property type="entry name" value="HATPase_C_sf"/>
</dbReference>
<dbReference type="Pfam" id="PF02518">
    <property type="entry name" value="HATPase_c"/>
    <property type="match status" value="2"/>
</dbReference>
<evidence type="ECO:0000313" key="13">
    <source>
        <dbReference type="EMBL" id="MFC4386685.1"/>
    </source>
</evidence>
<dbReference type="PRINTS" id="PR00344">
    <property type="entry name" value="BCTRLSENSOR"/>
</dbReference>
<evidence type="ECO:0000256" key="9">
    <source>
        <dbReference type="PROSITE-ProRule" id="PRU00169"/>
    </source>
</evidence>
<evidence type="ECO:0000256" key="10">
    <source>
        <dbReference type="SAM" id="Phobius"/>
    </source>
</evidence>
<dbReference type="Pfam" id="PF00072">
    <property type="entry name" value="Response_reg"/>
    <property type="match status" value="1"/>
</dbReference>
<evidence type="ECO:0000256" key="7">
    <source>
        <dbReference type="ARBA" id="ARBA00022840"/>
    </source>
</evidence>
<dbReference type="Proteomes" id="UP001595880">
    <property type="component" value="Unassembled WGS sequence"/>
</dbReference>
<dbReference type="PROSITE" id="PS50110">
    <property type="entry name" value="RESPONSE_REGULATORY"/>
    <property type="match status" value="1"/>
</dbReference>
<dbReference type="SMART" id="SM00387">
    <property type="entry name" value="HATPase_c"/>
    <property type="match status" value="2"/>
</dbReference>
<evidence type="ECO:0000259" key="12">
    <source>
        <dbReference type="PROSITE" id="PS50110"/>
    </source>
</evidence>
<dbReference type="Gene3D" id="3.40.50.2300">
    <property type="match status" value="1"/>
</dbReference>
<dbReference type="Gene3D" id="2.60.120.260">
    <property type="entry name" value="Galactose-binding domain-like"/>
    <property type="match status" value="1"/>
</dbReference>
<keyword evidence="8" id="KW-0902">Two-component regulatory system</keyword>
<dbReference type="SUPFAM" id="SSF47384">
    <property type="entry name" value="Homodimeric domain of signal transducing histidine kinase"/>
    <property type="match status" value="1"/>
</dbReference>
<keyword evidence="6" id="KW-0418">Kinase</keyword>
<dbReference type="PANTHER" id="PTHR43047:SF72">
    <property type="entry name" value="OSMOSENSING HISTIDINE PROTEIN KINASE SLN1"/>
    <property type="match status" value="1"/>
</dbReference>
<evidence type="ECO:0000256" key="4">
    <source>
        <dbReference type="ARBA" id="ARBA00022679"/>
    </source>
</evidence>
<dbReference type="SMART" id="SM00448">
    <property type="entry name" value="REC"/>
    <property type="match status" value="1"/>
</dbReference>
<feature type="domain" description="Histidine kinase" evidence="11">
    <location>
        <begin position="406"/>
        <end position="624"/>
    </location>
</feature>
<dbReference type="SUPFAM" id="SSF49785">
    <property type="entry name" value="Galactose-binding domain-like"/>
    <property type="match status" value="1"/>
</dbReference>
<accession>A0ABV8VRR3</accession>
<evidence type="ECO:0000256" key="3">
    <source>
        <dbReference type="ARBA" id="ARBA00022553"/>
    </source>
</evidence>
<evidence type="ECO:0000256" key="8">
    <source>
        <dbReference type="ARBA" id="ARBA00023012"/>
    </source>
</evidence>
<feature type="transmembrane region" description="Helical" evidence="10">
    <location>
        <begin position="246"/>
        <end position="264"/>
    </location>
</feature>
<gene>
    <name evidence="13" type="ORF">ACFOZ1_02570</name>
</gene>
<dbReference type="InterPro" id="IPR008979">
    <property type="entry name" value="Galactose-bd-like_sf"/>
</dbReference>
<dbReference type="InterPro" id="IPR004358">
    <property type="entry name" value="Sig_transdc_His_kin-like_C"/>
</dbReference>
<feature type="transmembrane region" description="Helical" evidence="10">
    <location>
        <begin position="331"/>
        <end position="351"/>
    </location>
</feature>